<organism evidence="3 4">
    <name type="scientific">Nonomuraea dietziae</name>
    <dbReference type="NCBI Taxonomy" id="65515"/>
    <lineage>
        <taxon>Bacteria</taxon>
        <taxon>Bacillati</taxon>
        <taxon>Actinomycetota</taxon>
        <taxon>Actinomycetes</taxon>
        <taxon>Streptosporangiales</taxon>
        <taxon>Streptosporangiaceae</taxon>
        <taxon>Nonomuraea</taxon>
    </lineage>
</organism>
<proteinExistence type="predicted"/>
<keyword evidence="4" id="KW-1185">Reference proteome</keyword>
<dbReference type="EMBL" id="JACIBV010000001">
    <property type="protein sequence ID" value="MBB3731261.1"/>
    <property type="molecule type" value="Genomic_DNA"/>
</dbReference>
<dbReference type="Pfam" id="PF00196">
    <property type="entry name" value="GerE"/>
    <property type="match status" value="1"/>
</dbReference>
<dbReference type="GeneID" id="95396467"/>
<evidence type="ECO:0000259" key="2">
    <source>
        <dbReference type="PROSITE" id="PS50043"/>
    </source>
</evidence>
<dbReference type="PANTHER" id="PTHR43214:SF42">
    <property type="entry name" value="TRANSCRIPTIONAL REGULATORY PROTEIN DESR"/>
    <property type="match status" value="1"/>
</dbReference>
<reference evidence="3 4" key="1">
    <citation type="submission" date="2020-08" db="EMBL/GenBank/DDBJ databases">
        <title>Sequencing the genomes of 1000 actinobacteria strains.</title>
        <authorList>
            <person name="Klenk H.-P."/>
        </authorList>
    </citation>
    <scope>NUCLEOTIDE SEQUENCE [LARGE SCALE GENOMIC DNA]</scope>
    <source>
        <strain evidence="3 4">DSM 44320</strain>
    </source>
</reference>
<accession>A0A7W5VAL9</accession>
<dbReference type="InterPro" id="IPR016032">
    <property type="entry name" value="Sig_transdc_resp-reg_C-effctor"/>
</dbReference>
<dbReference type="InterPro" id="IPR000792">
    <property type="entry name" value="Tscrpt_reg_LuxR_C"/>
</dbReference>
<dbReference type="Gene3D" id="1.25.40.10">
    <property type="entry name" value="Tetratricopeptide repeat domain"/>
    <property type="match status" value="1"/>
</dbReference>
<evidence type="ECO:0000313" key="3">
    <source>
        <dbReference type="EMBL" id="MBB3731261.1"/>
    </source>
</evidence>
<dbReference type="InterPro" id="IPR039420">
    <property type="entry name" value="WalR-like"/>
</dbReference>
<dbReference type="Proteomes" id="UP000579945">
    <property type="component" value="Unassembled WGS sequence"/>
</dbReference>
<dbReference type="GO" id="GO:0006355">
    <property type="term" value="P:regulation of DNA-templated transcription"/>
    <property type="evidence" value="ECO:0007669"/>
    <property type="project" value="InterPro"/>
</dbReference>
<gene>
    <name evidence="3" type="ORF">FHR33_007121</name>
</gene>
<dbReference type="PANTHER" id="PTHR43214">
    <property type="entry name" value="TWO-COMPONENT RESPONSE REGULATOR"/>
    <property type="match status" value="1"/>
</dbReference>
<dbReference type="PRINTS" id="PR00038">
    <property type="entry name" value="HTHLUXR"/>
</dbReference>
<evidence type="ECO:0000256" key="1">
    <source>
        <dbReference type="ARBA" id="ARBA00023125"/>
    </source>
</evidence>
<sequence length="839" mass="89221">MARSWPFAGRAAQLSEIRSAARGLVVVGPPGVGKSRLVAQAVREAEGVAWVRATAAAAELPLGAFAALLPSTPPSGNPLGWAADAVRAPVLVVDDAHLLDGASAALVHHLVTRGRTRVIATLRTETPVPDAVRALWKEDLLPRMELAPLTAQESAAILERALGGTVEQSAVTRLWQASRGNVLYLRELVLSGVLTESGGVWRWRGPLAITPSLRDTIAGRIGGLTPDEREVLEYLAYGEPLGADLLSELAASAAVERLEERQLVTVDFEGRRLQVRLAHPLYGEVIRHGCGTLRARKLLRRLADTVTATGLRRREDVVRVAVWRLDSGPVAEPGLLLAACDRARMVRDLELAERLARAAADAGGGLPAAMALGTVLFYADRYRESEEVFAAAWGLEMDDYSRTTCGVYRAFNLCWGLGEVGRALELLEETEHSVSALDARQGARGTRASIEAFVGDLDKAAATLRSTMTMGPCVEPRNVRAFGTTEATILAAKGRATESLEVVARTGAALDSAAHALPSLRAALLDAATQAALYLGDLDTAEHHADQGRRLDGEFGAWARAVVEFGTYRARALRLRGRVADALSAGREAAARLPSRGVWAGFCLGELAQAHALLGQLDAAEEALARAEATGLPLGPPVVVPLRQAMAWTLAARGDVAGAIAALLALADQALPVQTPFLLHDVVRLGRPSLVASRIIGEGPLVALFARHAGAGTGAELDAVSLEFERLGLILHAAEAAAQAARRYRDRGMTRAAQAARTRAWALSRRCQGARTPALLDLDVPELTPRQREIALLAAQGLTNREIAERLVVSIRTVANTLYAVYEKTGVSDRTALADLLLG</sequence>
<dbReference type="AlphaFoldDB" id="A0A7W5VAL9"/>
<dbReference type="CDD" id="cd06170">
    <property type="entry name" value="LuxR_C_like"/>
    <property type="match status" value="1"/>
</dbReference>
<dbReference type="SUPFAM" id="SSF46894">
    <property type="entry name" value="C-terminal effector domain of the bipartite response regulators"/>
    <property type="match status" value="1"/>
</dbReference>
<dbReference type="SUPFAM" id="SSF52540">
    <property type="entry name" value="P-loop containing nucleoside triphosphate hydrolases"/>
    <property type="match status" value="1"/>
</dbReference>
<dbReference type="GO" id="GO:0003677">
    <property type="term" value="F:DNA binding"/>
    <property type="evidence" value="ECO:0007669"/>
    <property type="project" value="UniProtKB-KW"/>
</dbReference>
<keyword evidence="1 3" id="KW-0238">DNA-binding</keyword>
<dbReference type="SUPFAM" id="SSF48452">
    <property type="entry name" value="TPR-like"/>
    <property type="match status" value="1"/>
</dbReference>
<feature type="domain" description="HTH luxR-type" evidence="2">
    <location>
        <begin position="776"/>
        <end position="839"/>
    </location>
</feature>
<name>A0A7W5VAL9_9ACTN</name>
<dbReference type="InterPro" id="IPR036388">
    <property type="entry name" value="WH-like_DNA-bd_sf"/>
</dbReference>
<dbReference type="RefSeq" id="WP_183657045.1">
    <property type="nucleotide sequence ID" value="NZ_BAAAXX010000092.1"/>
</dbReference>
<dbReference type="InterPro" id="IPR011990">
    <property type="entry name" value="TPR-like_helical_dom_sf"/>
</dbReference>
<dbReference type="PROSITE" id="PS50043">
    <property type="entry name" value="HTH_LUXR_2"/>
    <property type="match status" value="1"/>
</dbReference>
<evidence type="ECO:0000313" key="4">
    <source>
        <dbReference type="Proteomes" id="UP000579945"/>
    </source>
</evidence>
<protein>
    <submittedName>
        <fullName evidence="3">DNA-binding CsgD family transcriptional regulator</fullName>
    </submittedName>
</protein>
<dbReference type="InterPro" id="IPR027417">
    <property type="entry name" value="P-loop_NTPase"/>
</dbReference>
<dbReference type="SMART" id="SM00421">
    <property type="entry name" value="HTH_LUXR"/>
    <property type="match status" value="1"/>
</dbReference>
<comment type="caution">
    <text evidence="3">The sequence shown here is derived from an EMBL/GenBank/DDBJ whole genome shotgun (WGS) entry which is preliminary data.</text>
</comment>
<dbReference type="Gene3D" id="1.10.10.10">
    <property type="entry name" value="Winged helix-like DNA-binding domain superfamily/Winged helix DNA-binding domain"/>
    <property type="match status" value="1"/>
</dbReference>